<dbReference type="STRING" id="984262.SGRA_4039"/>
<dbReference type="EMBL" id="CP002831">
    <property type="protein sequence ID" value="AFC26754.1"/>
    <property type="molecule type" value="Genomic_DNA"/>
</dbReference>
<evidence type="ECO:0000313" key="2">
    <source>
        <dbReference type="Proteomes" id="UP000007519"/>
    </source>
</evidence>
<evidence type="ECO:0000313" key="1">
    <source>
        <dbReference type="EMBL" id="AFC26754.1"/>
    </source>
</evidence>
<accession>H6L8M9</accession>
<dbReference type="Proteomes" id="UP000007519">
    <property type="component" value="Chromosome"/>
</dbReference>
<keyword evidence="2" id="KW-1185">Reference proteome</keyword>
<dbReference type="AlphaFoldDB" id="H6L8M9"/>
<reference evidence="1 2" key="1">
    <citation type="journal article" date="2012" name="Stand. Genomic Sci.">
        <title>Complete genome sequencing and analysis of Saprospira grandis str. Lewin, a predatory marine bacterium.</title>
        <authorList>
            <person name="Saw J.H."/>
            <person name="Yuryev A."/>
            <person name="Kanbe M."/>
            <person name="Hou S."/>
            <person name="Young A.G."/>
            <person name="Aizawa S."/>
            <person name="Alam M."/>
        </authorList>
    </citation>
    <scope>NUCLEOTIDE SEQUENCE [LARGE SCALE GENOMIC DNA]</scope>
    <source>
        <strain evidence="1 2">Lewin</strain>
    </source>
</reference>
<protein>
    <submittedName>
        <fullName evidence="1">Uncharacterized protein</fullName>
    </submittedName>
</protein>
<gene>
    <name evidence="1" type="ordered locus">SGRA_4039</name>
</gene>
<proteinExistence type="predicted"/>
<organism evidence="1 2">
    <name type="scientific">Saprospira grandis (strain Lewin)</name>
    <dbReference type="NCBI Taxonomy" id="984262"/>
    <lineage>
        <taxon>Bacteria</taxon>
        <taxon>Pseudomonadati</taxon>
        <taxon>Bacteroidota</taxon>
        <taxon>Saprospiria</taxon>
        <taxon>Saprospirales</taxon>
        <taxon>Saprospiraceae</taxon>
        <taxon>Saprospira</taxon>
    </lineage>
</organism>
<dbReference type="HOGENOM" id="CLU_2636004_0_0_10"/>
<dbReference type="KEGG" id="sgn:SGRA_4039"/>
<sequence>MGPAAALQFGAAAAMLRGSQVCSALRKTSLALVLLGLAFGHPSAALGQLLASLAGGKAAFEAPLLRGYPFSKSLKVV</sequence>
<name>H6L8M9_SAPGL</name>